<dbReference type="GO" id="GO:0141102">
    <property type="term" value="F:tRNA (5-carboxymethylaminomethyluridine(34)-2'-O)-methyltransferase activity"/>
    <property type="evidence" value="ECO:0007669"/>
    <property type="project" value="RHEA"/>
</dbReference>
<evidence type="ECO:0000256" key="3">
    <source>
        <dbReference type="ARBA" id="ARBA00022679"/>
    </source>
</evidence>
<comment type="similarity">
    <text evidence="6">Belongs to the class IV-like SAM-binding methyltransferase superfamily. RNA methyltransferase TrmH family. TrmL subfamily.</text>
</comment>
<dbReference type="PANTHER" id="PTHR42971:SF1">
    <property type="entry name" value="TRNA (CYTIDINE(34)-2'-O)-METHYLTRANSFERASE"/>
    <property type="match status" value="1"/>
</dbReference>
<comment type="catalytic activity">
    <reaction evidence="6">
        <text>cytidine(34) in tRNA + S-adenosyl-L-methionine = 2'-O-methylcytidine(34) in tRNA + S-adenosyl-L-homocysteine + H(+)</text>
        <dbReference type="Rhea" id="RHEA:43084"/>
        <dbReference type="Rhea" id="RHEA-COMP:10331"/>
        <dbReference type="Rhea" id="RHEA-COMP:10332"/>
        <dbReference type="ChEBI" id="CHEBI:15378"/>
        <dbReference type="ChEBI" id="CHEBI:57856"/>
        <dbReference type="ChEBI" id="CHEBI:59789"/>
        <dbReference type="ChEBI" id="CHEBI:74495"/>
        <dbReference type="ChEBI" id="CHEBI:82748"/>
        <dbReference type="EC" id="2.1.1.207"/>
    </reaction>
</comment>
<dbReference type="SUPFAM" id="SSF75217">
    <property type="entry name" value="alpha/beta knot"/>
    <property type="match status" value="1"/>
</dbReference>
<keyword evidence="2 6" id="KW-0489">Methyltransferase</keyword>
<dbReference type="Gene3D" id="3.40.1280.10">
    <property type="match status" value="1"/>
</dbReference>
<dbReference type="GO" id="GO:0141098">
    <property type="term" value="F:tRNA (cytidine(34)-2'-O)-methyltransferase activity"/>
    <property type="evidence" value="ECO:0007669"/>
    <property type="project" value="RHEA"/>
</dbReference>
<evidence type="ECO:0000313" key="9">
    <source>
        <dbReference type="EMBL" id="OYO13320.1"/>
    </source>
</evidence>
<keyword evidence="1 6" id="KW-0963">Cytoplasm</keyword>
<accession>A0A255GBL9</accession>
<dbReference type="InterPro" id="IPR029028">
    <property type="entry name" value="Alpha/beta_knot_MTases"/>
</dbReference>
<dbReference type="EC" id="2.1.1.207" evidence="6"/>
<dbReference type="PANTHER" id="PTHR42971">
    <property type="entry name" value="TRNA (CYTIDINE(34)-2'-O)-METHYLTRANSFERASE"/>
    <property type="match status" value="1"/>
</dbReference>
<comment type="caution">
    <text evidence="6">Lacks conserved residue(s) required for the propagation of feature annotation.</text>
</comment>
<dbReference type="InterPro" id="IPR001537">
    <property type="entry name" value="SpoU_MeTrfase"/>
</dbReference>
<dbReference type="RefSeq" id="WP_094405559.1">
    <property type="nucleotide sequence ID" value="NZ_NMVO01000013.1"/>
</dbReference>
<keyword evidence="10" id="KW-1185">Reference proteome</keyword>
<evidence type="ECO:0000259" key="8">
    <source>
        <dbReference type="Pfam" id="PF00588"/>
    </source>
</evidence>
<dbReference type="Pfam" id="PF00588">
    <property type="entry name" value="SpoU_methylase"/>
    <property type="match status" value="1"/>
</dbReference>
<dbReference type="AlphaFoldDB" id="A0A255GBL9"/>
<evidence type="ECO:0000313" key="10">
    <source>
        <dbReference type="Proteomes" id="UP000215896"/>
    </source>
</evidence>
<evidence type="ECO:0000256" key="5">
    <source>
        <dbReference type="ARBA" id="ARBA00022694"/>
    </source>
</evidence>
<dbReference type="GO" id="GO:0002130">
    <property type="term" value="P:wobble position ribose methylation"/>
    <property type="evidence" value="ECO:0007669"/>
    <property type="project" value="TreeGrafter"/>
</dbReference>
<feature type="binding site" evidence="6 7">
    <location>
        <position position="132"/>
    </location>
    <ligand>
        <name>S-adenosyl-L-methionine</name>
        <dbReference type="ChEBI" id="CHEBI:59789"/>
    </ligand>
</feature>
<dbReference type="EMBL" id="NMVO01000013">
    <property type="protein sequence ID" value="OYO13320.1"/>
    <property type="molecule type" value="Genomic_DNA"/>
</dbReference>
<dbReference type="CDD" id="cd18094">
    <property type="entry name" value="SpoU-like_TrmL"/>
    <property type="match status" value="1"/>
</dbReference>
<evidence type="ECO:0000256" key="7">
    <source>
        <dbReference type="PIRSR" id="PIRSR029256-1"/>
    </source>
</evidence>
<keyword evidence="4 6" id="KW-0949">S-adenosyl-L-methionine</keyword>
<dbReference type="PIRSF" id="PIRSF029256">
    <property type="entry name" value="SpoU_TrmH_prd"/>
    <property type="match status" value="1"/>
</dbReference>
<keyword evidence="5 6" id="KW-0819">tRNA processing</keyword>
<proteinExistence type="inferred from homology"/>
<dbReference type="InterPro" id="IPR016914">
    <property type="entry name" value="TrmL"/>
</dbReference>
<evidence type="ECO:0000256" key="6">
    <source>
        <dbReference type="HAMAP-Rule" id="MF_01885"/>
    </source>
</evidence>
<sequence length="164" mass="17845">MNDDEISRGCPIRLLFHEPRIPGNTGATIRLAAATGCELHLAGPLGFELDDTRLKRAGLDYHDLAHLVVHKDIEAAYEALLPARVWAFTTGGTRGHAEVTYAEGDVLLFGPEPTGLAPEVLADERITEQLRIPMLAGRRSLNLATSAGVATYEVWRQFGFRGAV</sequence>
<comment type="function">
    <text evidence="6">Could methylate the ribose at the nucleotide 34 wobble position in tRNA.</text>
</comment>
<protein>
    <recommendedName>
        <fullName evidence="6">Putative tRNA (cytidine(34)-2'-O)-methyltransferase</fullName>
        <ecNumber evidence="6">2.1.1.207</ecNumber>
    </recommendedName>
    <alternativeName>
        <fullName evidence="6">tRNA (cytidine/uridine-2'-O-)-methyltransferase</fullName>
    </alternativeName>
</protein>
<dbReference type="Proteomes" id="UP000215896">
    <property type="component" value="Unassembled WGS sequence"/>
</dbReference>
<name>A0A255GBL9_9ACTN</name>
<keyword evidence="3 6" id="KW-0808">Transferase</keyword>
<gene>
    <name evidence="9" type="ORF">CGZ94_10045</name>
</gene>
<evidence type="ECO:0000256" key="2">
    <source>
        <dbReference type="ARBA" id="ARBA00022603"/>
    </source>
</evidence>
<dbReference type="InterPro" id="IPR029026">
    <property type="entry name" value="tRNA_m1G_MTases_N"/>
</dbReference>
<feature type="domain" description="tRNA/rRNA methyltransferase SpoU type" evidence="8">
    <location>
        <begin position="12"/>
        <end position="152"/>
    </location>
</feature>
<dbReference type="OrthoDB" id="9789043at2"/>
<comment type="subcellular location">
    <subcellularLocation>
        <location evidence="6">Cytoplasm</location>
    </subcellularLocation>
</comment>
<dbReference type="GO" id="GO:0005737">
    <property type="term" value="C:cytoplasm"/>
    <property type="evidence" value="ECO:0007669"/>
    <property type="project" value="UniProtKB-SubCell"/>
</dbReference>
<feature type="binding site" evidence="6 7">
    <location>
        <position position="110"/>
    </location>
    <ligand>
        <name>S-adenosyl-L-methionine</name>
        <dbReference type="ChEBI" id="CHEBI:59789"/>
    </ligand>
</feature>
<dbReference type="HAMAP" id="MF_01885">
    <property type="entry name" value="tRNA_methyltr_TrmL"/>
    <property type="match status" value="1"/>
</dbReference>
<evidence type="ECO:0000256" key="1">
    <source>
        <dbReference type="ARBA" id="ARBA00022490"/>
    </source>
</evidence>
<organism evidence="9 10">
    <name type="scientific">Enemella evansiae</name>
    <dbReference type="NCBI Taxonomy" id="2016499"/>
    <lineage>
        <taxon>Bacteria</taxon>
        <taxon>Bacillati</taxon>
        <taxon>Actinomycetota</taxon>
        <taxon>Actinomycetes</taxon>
        <taxon>Propionibacteriales</taxon>
        <taxon>Propionibacteriaceae</taxon>
        <taxon>Enemella</taxon>
    </lineage>
</organism>
<comment type="caution">
    <text evidence="9">The sequence shown here is derived from an EMBL/GenBank/DDBJ whole genome shotgun (WGS) entry which is preliminary data.</text>
</comment>
<dbReference type="GO" id="GO:0003723">
    <property type="term" value="F:RNA binding"/>
    <property type="evidence" value="ECO:0007669"/>
    <property type="project" value="InterPro"/>
</dbReference>
<feature type="binding site" evidence="6 7">
    <location>
        <position position="140"/>
    </location>
    <ligand>
        <name>S-adenosyl-L-methionine</name>
        <dbReference type="ChEBI" id="CHEBI:59789"/>
    </ligand>
</feature>
<evidence type="ECO:0000256" key="4">
    <source>
        <dbReference type="ARBA" id="ARBA00022691"/>
    </source>
</evidence>
<reference evidence="9 10" key="1">
    <citation type="submission" date="2017-07" db="EMBL/GenBank/DDBJ databases">
        <title>Draft whole genome sequences of clinical Proprionibacteriaceae strains.</title>
        <authorList>
            <person name="Bernier A.-M."/>
            <person name="Bernard K."/>
            <person name="Domingo M.-C."/>
        </authorList>
    </citation>
    <scope>NUCLEOTIDE SEQUENCE [LARGE SCALE GENOMIC DNA]</scope>
    <source>
        <strain evidence="9 10">NML 030167</strain>
    </source>
</reference>
<comment type="catalytic activity">
    <reaction evidence="6">
        <text>5-carboxymethylaminomethyluridine(34) in tRNA(Leu) + S-adenosyl-L-methionine = 5-carboxymethylaminomethyl-2'-O-methyluridine(34) in tRNA(Leu) + S-adenosyl-L-homocysteine + H(+)</text>
        <dbReference type="Rhea" id="RHEA:43088"/>
        <dbReference type="Rhea" id="RHEA-COMP:10333"/>
        <dbReference type="Rhea" id="RHEA-COMP:10334"/>
        <dbReference type="ChEBI" id="CHEBI:15378"/>
        <dbReference type="ChEBI" id="CHEBI:57856"/>
        <dbReference type="ChEBI" id="CHEBI:59789"/>
        <dbReference type="ChEBI" id="CHEBI:74508"/>
        <dbReference type="ChEBI" id="CHEBI:74511"/>
        <dbReference type="EC" id="2.1.1.207"/>
    </reaction>
</comment>